<dbReference type="SUPFAM" id="SSF50249">
    <property type="entry name" value="Nucleic acid-binding proteins"/>
    <property type="match status" value="1"/>
</dbReference>
<dbReference type="Proteomes" id="UP001151760">
    <property type="component" value="Unassembled WGS sequence"/>
</dbReference>
<keyword evidence="2" id="KW-1185">Reference proteome</keyword>
<dbReference type="InterPro" id="IPR012340">
    <property type="entry name" value="NA-bd_OB-fold"/>
</dbReference>
<evidence type="ECO:0000313" key="2">
    <source>
        <dbReference type="Proteomes" id="UP001151760"/>
    </source>
</evidence>
<gene>
    <name evidence="1" type="ORF">Tco_0772017</name>
</gene>
<evidence type="ECO:0000313" key="1">
    <source>
        <dbReference type="EMBL" id="GJS89381.1"/>
    </source>
</evidence>
<sequence>MSAVDRRLTLDESASAKEDVSAVTGRYLSTDIVVSDAHGNAIHCSARSNVAHNFIKLKEGVIYCIKKFMVHPNKEEYRIRKDDAFMLEFNEAISAQKSLAKGAGFVRHPFQLVKLDSVELTENKYMIGNIYCIWGTL</sequence>
<comment type="caution">
    <text evidence="1">The sequence shown here is derived from an EMBL/GenBank/DDBJ whole genome shotgun (WGS) entry which is preliminary data.</text>
</comment>
<name>A0ABQ4ZIP5_9ASTR</name>
<dbReference type="EMBL" id="BQNB010011345">
    <property type="protein sequence ID" value="GJS89381.1"/>
    <property type="molecule type" value="Genomic_DNA"/>
</dbReference>
<organism evidence="1 2">
    <name type="scientific">Tanacetum coccineum</name>
    <dbReference type="NCBI Taxonomy" id="301880"/>
    <lineage>
        <taxon>Eukaryota</taxon>
        <taxon>Viridiplantae</taxon>
        <taxon>Streptophyta</taxon>
        <taxon>Embryophyta</taxon>
        <taxon>Tracheophyta</taxon>
        <taxon>Spermatophyta</taxon>
        <taxon>Magnoliopsida</taxon>
        <taxon>eudicotyledons</taxon>
        <taxon>Gunneridae</taxon>
        <taxon>Pentapetalae</taxon>
        <taxon>asterids</taxon>
        <taxon>campanulids</taxon>
        <taxon>Asterales</taxon>
        <taxon>Asteraceae</taxon>
        <taxon>Asteroideae</taxon>
        <taxon>Anthemideae</taxon>
        <taxon>Anthemidinae</taxon>
        <taxon>Tanacetum</taxon>
    </lineage>
</organism>
<protein>
    <submittedName>
        <fullName evidence="1">Zinc finger, CCHC-type containing protein</fullName>
    </submittedName>
</protein>
<proteinExistence type="predicted"/>
<reference evidence="1" key="2">
    <citation type="submission" date="2022-01" db="EMBL/GenBank/DDBJ databases">
        <authorList>
            <person name="Yamashiro T."/>
            <person name="Shiraishi A."/>
            <person name="Satake H."/>
            <person name="Nakayama K."/>
        </authorList>
    </citation>
    <scope>NUCLEOTIDE SEQUENCE</scope>
</reference>
<dbReference type="Gene3D" id="2.40.50.140">
    <property type="entry name" value="Nucleic acid-binding proteins"/>
    <property type="match status" value="1"/>
</dbReference>
<accession>A0ABQ4ZIP5</accession>
<reference evidence="1" key="1">
    <citation type="journal article" date="2022" name="Int. J. Mol. Sci.">
        <title>Draft Genome of Tanacetum Coccineum: Genomic Comparison of Closely Related Tanacetum-Family Plants.</title>
        <authorList>
            <person name="Yamashiro T."/>
            <person name="Shiraishi A."/>
            <person name="Nakayama K."/>
            <person name="Satake H."/>
        </authorList>
    </citation>
    <scope>NUCLEOTIDE SEQUENCE</scope>
</reference>